<accession>A0A6M0K305</accession>
<comment type="caution">
    <text evidence="3">The sequence shown here is derived from an EMBL/GenBank/DDBJ whole genome shotgun (WGS) entry which is preliminary data.</text>
</comment>
<dbReference type="AlphaFoldDB" id="A0A6M0K305"/>
<dbReference type="Proteomes" id="UP000483379">
    <property type="component" value="Unassembled WGS sequence"/>
</dbReference>
<feature type="domain" description="SsuA/THI5-like" evidence="2">
    <location>
        <begin position="57"/>
        <end position="262"/>
    </location>
</feature>
<name>A0A6M0K305_9GAMM</name>
<evidence type="ECO:0000313" key="4">
    <source>
        <dbReference type="Proteomes" id="UP000483379"/>
    </source>
</evidence>
<keyword evidence="1" id="KW-0732">Signal</keyword>
<keyword evidence="4" id="KW-1185">Reference proteome</keyword>
<dbReference type="Gene3D" id="3.40.190.10">
    <property type="entry name" value="Periplasmic binding protein-like II"/>
    <property type="match status" value="2"/>
</dbReference>
<evidence type="ECO:0000259" key="2">
    <source>
        <dbReference type="Pfam" id="PF09084"/>
    </source>
</evidence>
<reference evidence="3 4" key="1">
    <citation type="submission" date="2020-02" db="EMBL/GenBank/DDBJ databases">
        <title>Genome sequences of Thiorhodococcus mannitoliphagus and Thiorhodococcus minor, purple sulfur photosynthetic bacteria in the gammaproteobacterial family, Chromatiaceae.</title>
        <authorList>
            <person name="Aviles F.A."/>
            <person name="Meyer T.E."/>
            <person name="Kyndt J.A."/>
        </authorList>
    </citation>
    <scope>NUCLEOTIDE SEQUENCE [LARGE SCALE GENOMIC DNA]</scope>
    <source>
        <strain evidence="3 4">DSM 11518</strain>
    </source>
</reference>
<evidence type="ECO:0000256" key="1">
    <source>
        <dbReference type="SAM" id="SignalP"/>
    </source>
</evidence>
<dbReference type="Pfam" id="PF09084">
    <property type="entry name" value="NMT1"/>
    <property type="match status" value="1"/>
</dbReference>
<organism evidence="3 4">
    <name type="scientific">Thiorhodococcus minor</name>
    <dbReference type="NCBI Taxonomy" id="57489"/>
    <lineage>
        <taxon>Bacteria</taxon>
        <taxon>Pseudomonadati</taxon>
        <taxon>Pseudomonadota</taxon>
        <taxon>Gammaproteobacteria</taxon>
        <taxon>Chromatiales</taxon>
        <taxon>Chromatiaceae</taxon>
        <taxon>Thiorhodococcus</taxon>
    </lineage>
</organism>
<dbReference type="SUPFAM" id="SSF53850">
    <property type="entry name" value="Periplasmic binding protein-like II"/>
    <property type="match status" value="1"/>
</dbReference>
<dbReference type="PANTHER" id="PTHR30024:SF48">
    <property type="entry name" value="ABC TRANSPORTER SUBSTRATE-BINDING PROTEIN"/>
    <property type="match status" value="1"/>
</dbReference>
<gene>
    <name evidence="3" type="ORF">G3446_17435</name>
</gene>
<sequence>MRIPGNRLRPRFRHSRSRTLAVLLTLPAAMLAPPAQAAETVRMAVLQMGTVAWEADVAKHHGFDTAEGIELIAKPYAGTQATMVALQGGDADVSVTDWIWVSRQRNEGRPYSFVPYSTSIGELMVPAGSGIASLADLEAKRLGIAGGALDKNWLLLRALARKELDIDLARRVDPLYGAPPLLNAQIEQGRLDGVITYWPFAARLSAKGYRSLIGAEEAVKRLGIEVKVPMIGYVFDEDWAKANPEAIRGYLRAVHKAKALLAESNAEWERIRPLMGVKDDATFVALREGYRAGIPRQWGDAERAGAAELFEILREMGGEKLVGKASRLAAGTFWDAQTD</sequence>
<proteinExistence type="predicted"/>
<dbReference type="PANTHER" id="PTHR30024">
    <property type="entry name" value="ALIPHATIC SULFONATES-BINDING PROTEIN-RELATED"/>
    <property type="match status" value="1"/>
</dbReference>
<feature type="signal peptide" evidence="1">
    <location>
        <begin position="1"/>
        <end position="37"/>
    </location>
</feature>
<dbReference type="InterPro" id="IPR015168">
    <property type="entry name" value="SsuA/THI5"/>
</dbReference>
<evidence type="ECO:0000313" key="3">
    <source>
        <dbReference type="EMBL" id="NEV63651.1"/>
    </source>
</evidence>
<feature type="chain" id="PRO_5027078762" evidence="1">
    <location>
        <begin position="38"/>
        <end position="339"/>
    </location>
</feature>
<dbReference type="EMBL" id="JAAIJQ010000057">
    <property type="protein sequence ID" value="NEV63651.1"/>
    <property type="molecule type" value="Genomic_DNA"/>
</dbReference>
<protein>
    <submittedName>
        <fullName evidence="3">ABC transporter substrate-binding protein</fullName>
    </submittedName>
</protein>